<dbReference type="PANTHER" id="PTHR30483">
    <property type="entry name" value="LEUCINE-SPECIFIC-BINDING PROTEIN"/>
    <property type="match status" value="1"/>
</dbReference>
<evidence type="ECO:0000259" key="2">
    <source>
        <dbReference type="Pfam" id="PF13458"/>
    </source>
</evidence>
<dbReference type="InterPro" id="IPR028082">
    <property type="entry name" value="Peripla_BP_I"/>
</dbReference>
<dbReference type="Pfam" id="PF13458">
    <property type="entry name" value="Peripla_BP_6"/>
    <property type="match status" value="1"/>
</dbReference>
<protein>
    <recommendedName>
        <fullName evidence="2">Leucine-binding protein domain-containing protein</fullName>
    </recommendedName>
</protein>
<gene>
    <name evidence="3" type="ORF">LCGC14_1463890</name>
</gene>
<dbReference type="EMBL" id="LAZR01010221">
    <property type="protein sequence ID" value="KKM68137.1"/>
    <property type="molecule type" value="Genomic_DNA"/>
</dbReference>
<comment type="caution">
    <text evidence="3">The sequence shown here is derived from an EMBL/GenBank/DDBJ whole genome shotgun (WGS) entry which is preliminary data.</text>
</comment>
<evidence type="ECO:0000313" key="3">
    <source>
        <dbReference type="EMBL" id="KKM68137.1"/>
    </source>
</evidence>
<sequence>MKNKISLPFLTIILITSYLLVVSAISAPAAAVERKPILVGMSWDITGWNAPSGRPEGDGAILAVEDWNERGGVFGGHKVEYLFRDDESDPIKAAGIAREFIRKRAIAVVGGASSTGAIATVGILAPAKIPFVHNAGSLKALQRGPDGKVYSFSSVGYTPQWPAVTFHHMQKNSYKRIALIYTKAAFGIAVAEEVRKAVVEKWGPKYGMEIVSDIGVEMKAVDLSSEVAKIKKSKPDAIWCGLYAGNQAAFAVGLRTTNWLPPPPFYVIDAWVHEVMAARGRKLMWGAVGWGGVDSRRKDVQELNARFKKRFGYESIGAMLLGYDAMNVILHAIDKVGTDPLKIRDIIEKEDFPSFRGRQGTLTYYNAENGYNALKPEDHVLFRVNEKGEEIIE</sequence>
<dbReference type="Gene3D" id="3.40.50.2300">
    <property type="match status" value="2"/>
</dbReference>
<dbReference type="InterPro" id="IPR028081">
    <property type="entry name" value="Leu-bd"/>
</dbReference>
<keyword evidence="1" id="KW-0732">Signal</keyword>
<accession>A0A0F9MG46</accession>
<dbReference type="SUPFAM" id="SSF53822">
    <property type="entry name" value="Periplasmic binding protein-like I"/>
    <property type="match status" value="1"/>
</dbReference>
<reference evidence="3" key="1">
    <citation type="journal article" date="2015" name="Nature">
        <title>Complex archaea that bridge the gap between prokaryotes and eukaryotes.</title>
        <authorList>
            <person name="Spang A."/>
            <person name="Saw J.H."/>
            <person name="Jorgensen S.L."/>
            <person name="Zaremba-Niedzwiedzka K."/>
            <person name="Martijn J."/>
            <person name="Lind A.E."/>
            <person name="van Eijk R."/>
            <person name="Schleper C."/>
            <person name="Guy L."/>
            <person name="Ettema T.J."/>
        </authorList>
    </citation>
    <scope>NUCLEOTIDE SEQUENCE</scope>
</reference>
<proteinExistence type="predicted"/>
<dbReference type="InterPro" id="IPR051010">
    <property type="entry name" value="BCAA_transport"/>
</dbReference>
<feature type="domain" description="Leucine-binding protein" evidence="2">
    <location>
        <begin position="36"/>
        <end position="360"/>
    </location>
</feature>
<name>A0A0F9MG46_9ZZZZ</name>
<dbReference type="AlphaFoldDB" id="A0A0F9MG46"/>
<dbReference type="PANTHER" id="PTHR30483:SF37">
    <property type="entry name" value="ABC TRANSPORTER SUBSTRATE-BINDING PROTEIN"/>
    <property type="match status" value="1"/>
</dbReference>
<organism evidence="3">
    <name type="scientific">marine sediment metagenome</name>
    <dbReference type="NCBI Taxonomy" id="412755"/>
    <lineage>
        <taxon>unclassified sequences</taxon>
        <taxon>metagenomes</taxon>
        <taxon>ecological metagenomes</taxon>
    </lineage>
</organism>
<evidence type="ECO:0000256" key="1">
    <source>
        <dbReference type="ARBA" id="ARBA00022729"/>
    </source>
</evidence>